<gene>
    <name evidence="1" type="ORF">UT53_C0005G0016</name>
</gene>
<sequence length="123" mass="14099">MVIERRNLQHISDLEDIPRKPEAIYGKEGHIKPSFLQKFALASLEADAQALEIMSSRRRLTQSDRDQIESLRKRAAILRPSISNTGMDSHQYIESRIHAMQCSKCREEVERIKGNLPVGTLPF</sequence>
<organism evidence="1 2">
    <name type="scientific">Candidatus Yanofskybacteria bacterium GW2011_GWD2_39_48</name>
    <dbReference type="NCBI Taxonomy" id="1619031"/>
    <lineage>
        <taxon>Bacteria</taxon>
        <taxon>Candidatus Yanofskyibacteriota</taxon>
    </lineage>
</organism>
<accession>A0A0G0RMW2</accession>
<proteinExistence type="predicted"/>
<name>A0A0G0RMW2_9BACT</name>
<dbReference type="Proteomes" id="UP000034764">
    <property type="component" value="Unassembled WGS sequence"/>
</dbReference>
<dbReference type="EMBL" id="LBXD01000005">
    <property type="protein sequence ID" value="KKR23870.1"/>
    <property type="molecule type" value="Genomic_DNA"/>
</dbReference>
<reference evidence="1 2" key="1">
    <citation type="journal article" date="2015" name="Nature">
        <title>rRNA introns, odd ribosomes, and small enigmatic genomes across a large radiation of phyla.</title>
        <authorList>
            <person name="Brown C.T."/>
            <person name="Hug L.A."/>
            <person name="Thomas B.C."/>
            <person name="Sharon I."/>
            <person name="Castelle C.J."/>
            <person name="Singh A."/>
            <person name="Wilkins M.J."/>
            <person name="Williams K.H."/>
            <person name="Banfield J.F."/>
        </authorList>
    </citation>
    <scope>NUCLEOTIDE SEQUENCE [LARGE SCALE GENOMIC DNA]</scope>
</reference>
<evidence type="ECO:0000313" key="2">
    <source>
        <dbReference type="Proteomes" id="UP000034764"/>
    </source>
</evidence>
<evidence type="ECO:0000313" key="1">
    <source>
        <dbReference type="EMBL" id="KKR23870.1"/>
    </source>
</evidence>
<protein>
    <submittedName>
        <fullName evidence="1">Uncharacterized protein</fullName>
    </submittedName>
</protein>
<dbReference type="AlphaFoldDB" id="A0A0G0RMW2"/>
<comment type="caution">
    <text evidence="1">The sequence shown here is derived from an EMBL/GenBank/DDBJ whole genome shotgun (WGS) entry which is preliminary data.</text>
</comment>